<evidence type="ECO:0000313" key="14">
    <source>
        <dbReference type="Proteomes" id="UP000045545"/>
    </source>
</evidence>
<feature type="transmembrane region" description="Helical" evidence="12">
    <location>
        <begin position="361"/>
        <end position="383"/>
    </location>
</feature>
<keyword evidence="9 12" id="KW-1133">Transmembrane helix</keyword>
<feature type="transmembrane region" description="Helical" evidence="12">
    <location>
        <begin position="217"/>
        <end position="237"/>
    </location>
</feature>
<dbReference type="GO" id="GO:0019646">
    <property type="term" value="P:aerobic electron transport chain"/>
    <property type="evidence" value="ECO:0007669"/>
    <property type="project" value="InterPro"/>
</dbReference>
<feature type="transmembrane region" description="Helical" evidence="12">
    <location>
        <begin position="328"/>
        <end position="349"/>
    </location>
</feature>
<feature type="transmembrane region" description="Helical" evidence="12">
    <location>
        <begin position="184"/>
        <end position="205"/>
    </location>
</feature>
<evidence type="ECO:0000256" key="2">
    <source>
        <dbReference type="ARBA" id="ARBA00009819"/>
    </source>
</evidence>
<keyword evidence="11 12" id="KW-0472">Membrane</keyword>
<dbReference type="GO" id="GO:0046872">
    <property type="term" value="F:metal ion binding"/>
    <property type="evidence" value="ECO:0007669"/>
    <property type="project" value="UniProtKB-UniRule"/>
</dbReference>
<dbReference type="OrthoDB" id="9807042at2"/>
<keyword evidence="14" id="KW-1185">Reference proteome</keyword>
<dbReference type="GO" id="GO:0005886">
    <property type="term" value="C:plasma membrane"/>
    <property type="evidence" value="ECO:0007669"/>
    <property type="project" value="UniProtKB-SubCell"/>
</dbReference>
<evidence type="ECO:0000256" key="12">
    <source>
        <dbReference type="PIRNR" id="PIRNR006446"/>
    </source>
</evidence>
<name>A0A0E4C7H0_9FIRM</name>
<dbReference type="GO" id="GO:0070069">
    <property type="term" value="C:cytochrome complex"/>
    <property type="evidence" value="ECO:0007669"/>
    <property type="project" value="UniProtKB-UniRule"/>
</dbReference>
<evidence type="ECO:0000256" key="5">
    <source>
        <dbReference type="ARBA" id="ARBA00022617"/>
    </source>
</evidence>
<feature type="transmembrane region" description="Helical" evidence="12">
    <location>
        <begin position="90"/>
        <end position="117"/>
    </location>
</feature>
<feature type="transmembrane region" description="Helical" evidence="12">
    <location>
        <begin position="412"/>
        <end position="434"/>
    </location>
</feature>
<evidence type="ECO:0000256" key="11">
    <source>
        <dbReference type="ARBA" id="ARBA00023136"/>
    </source>
</evidence>
<dbReference type="PANTHER" id="PTHR30365">
    <property type="entry name" value="CYTOCHROME D UBIQUINOL OXIDASE"/>
    <property type="match status" value="1"/>
</dbReference>
<protein>
    <submittedName>
        <fullName evidence="13">Cytochrome d ubiquinol oxidase, subunit I</fullName>
    </submittedName>
</protein>
<keyword evidence="3 12" id="KW-0813">Transport</keyword>
<feature type="transmembrane region" description="Helical" evidence="12">
    <location>
        <begin position="129"/>
        <end position="150"/>
    </location>
</feature>
<evidence type="ECO:0000256" key="10">
    <source>
        <dbReference type="ARBA" id="ARBA00023004"/>
    </source>
</evidence>
<evidence type="ECO:0000256" key="9">
    <source>
        <dbReference type="ARBA" id="ARBA00022989"/>
    </source>
</evidence>
<dbReference type="GO" id="GO:0009055">
    <property type="term" value="F:electron transfer activity"/>
    <property type="evidence" value="ECO:0007669"/>
    <property type="project" value="UniProtKB-UniRule"/>
</dbReference>
<dbReference type="Proteomes" id="UP000045545">
    <property type="component" value="Unassembled WGS sequence"/>
</dbReference>
<keyword evidence="6 12" id="KW-0812">Transmembrane</keyword>
<dbReference type="InterPro" id="IPR002585">
    <property type="entry name" value="Cyt-d_ubiquinol_oxidase_su_1"/>
</dbReference>
<dbReference type="AlphaFoldDB" id="A0A0E4C7H0"/>
<keyword evidence="7 12" id="KW-0479">Metal-binding</keyword>
<dbReference type="RefSeq" id="WP_046494805.1">
    <property type="nucleotide sequence ID" value="NZ_CGIH01000004.1"/>
</dbReference>
<dbReference type="PIRSF" id="PIRSF006446">
    <property type="entry name" value="Cyt_quinol_oxidase_1"/>
    <property type="match status" value="1"/>
</dbReference>
<dbReference type="STRING" id="690567.201"/>
<feature type="transmembrane region" description="Helical" evidence="12">
    <location>
        <begin position="20"/>
        <end position="41"/>
    </location>
</feature>
<dbReference type="PANTHER" id="PTHR30365:SF15">
    <property type="entry name" value="CYTOCHROME BD UBIQUINOL OXIDASE SUBUNIT 1"/>
    <property type="match status" value="1"/>
</dbReference>
<proteinExistence type="inferred from homology"/>
<dbReference type="GO" id="GO:0016682">
    <property type="term" value="F:oxidoreductase activity, acting on diphenols and related substances as donors, oxygen as acceptor"/>
    <property type="evidence" value="ECO:0007669"/>
    <property type="project" value="TreeGrafter"/>
</dbReference>
<evidence type="ECO:0000256" key="3">
    <source>
        <dbReference type="ARBA" id="ARBA00022448"/>
    </source>
</evidence>
<comment type="similarity">
    <text evidence="2 12">Belongs to the cytochrome ubiquinol oxidase subunit 1 family.</text>
</comment>
<accession>A0A0E4C7H0</accession>
<evidence type="ECO:0000256" key="1">
    <source>
        <dbReference type="ARBA" id="ARBA00004651"/>
    </source>
</evidence>
<evidence type="ECO:0000256" key="7">
    <source>
        <dbReference type="ARBA" id="ARBA00022723"/>
    </source>
</evidence>
<dbReference type="EMBL" id="CGIH01000004">
    <property type="protein sequence ID" value="CFX01184.1"/>
    <property type="molecule type" value="Genomic_DNA"/>
</dbReference>
<organism evidence="13 14">
    <name type="scientific">Syntrophomonas zehnderi OL-4</name>
    <dbReference type="NCBI Taxonomy" id="690567"/>
    <lineage>
        <taxon>Bacteria</taxon>
        <taxon>Bacillati</taxon>
        <taxon>Bacillota</taxon>
        <taxon>Clostridia</taxon>
        <taxon>Eubacteriales</taxon>
        <taxon>Syntrophomonadaceae</taxon>
        <taxon>Syntrophomonas</taxon>
    </lineage>
</organism>
<comment type="subcellular location">
    <subcellularLocation>
        <location evidence="1">Cell membrane</location>
        <topology evidence="1">Multi-pass membrane protein</topology>
    </subcellularLocation>
</comment>
<feature type="transmembrane region" description="Helical" evidence="12">
    <location>
        <begin position="53"/>
        <end position="78"/>
    </location>
</feature>
<keyword evidence="10 12" id="KW-0408">Iron</keyword>
<reference evidence="13 14" key="1">
    <citation type="submission" date="2015-03" db="EMBL/GenBank/DDBJ databases">
        <authorList>
            <person name="Murphy D."/>
        </authorList>
    </citation>
    <scope>NUCLEOTIDE SEQUENCE [LARGE SCALE GENOMIC DNA]</scope>
    <source>
        <strain evidence="13 14">OL-4</strain>
    </source>
</reference>
<dbReference type="Pfam" id="PF01654">
    <property type="entry name" value="Cyt_bd_oxida_I"/>
    <property type="match status" value="1"/>
</dbReference>
<sequence length="462" mass="51514">MSELLLARWQFGLTSAYHFLFVPLTLGLSLLVAIMETAYVRTGNDTYKKMTKFWGKLFVINFAMGVVTGIVLVFQFGMNWSEYSRFVGDIFGVPLAIEALLAFFLESTFLGIWIFGWDKISKKIHLMSIWLVAIASSISSLWILTANSFMQNPVSYRLTETKAELVNFGGLLTNSYLWHQFPHVLLGGFCTGAFFVLGVSAYHLLRKNDAAFFKKSFQIGIIIGLISVLGVVGLGHVQGQYLVKNKPLKMAAAEALWETADPAPFAIVASIDQEKRENSWEISIPAFTSFMAYNSFSGEVKGLRDLQAEYEAAYGPGDYLPPVTPVFWSFRLMVGAGSLMALLALLGIFAHFRGRLDDRTFLLRAFTWAIPLPFLANLFGWIVTEMGRQPWIVYGLQTVNDAVSPNVSAGEIWVTLIGFTVIYSLLALADLYLLTKYAKLGPIEIDISKDIQVPGEEVSLWT</sequence>
<keyword evidence="5 12" id="KW-0349">Heme</keyword>
<keyword evidence="8 12" id="KW-0249">Electron transport</keyword>
<keyword evidence="4 12" id="KW-1003">Cell membrane</keyword>
<gene>
    <name evidence="13" type="ORF">201</name>
</gene>
<dbReference type="GO" id="GO:0020037">
    <property type="term" value="F:heme binding"/>
    <property type="evidence" value="ECO:0007669"/>
    <property type="project" value="TreeGrafter"/>
</dbReference>
<evidence type="ECO:0000256" key="4">
    <source>
        <dbReference type="ARBA" id="ARBA00022475"/>
    </source>
</evidence>
<evidence type="ECO:0000313" key="13">
    <source>
        <dbReference type="EMBL" id="CFX01184.1"/>
    </source>
</evidence>
<evidence type="ECO:0000256" key="6">
    <source>
        <dbReference type="ARBA" id="ARBA00022692"/>
    </source>
</evidence>
<evidence type="ECO:0000256" key="8">
    <source>
        <dbReference type="ARBA" id="ARBA00022982"/>
    </source>
</evidence>